<proteinExistence type="predicted"/>
<dbReference type="Proteomes" id="UP000593765">
    <property type="component" value="Chromosome"/>
</dbReference>
<dbReference type="InterPro" id="IPR036028">
    <property type="entry name" value="SH3-like_dom_sf"/>
</dbReference>
<dbReference type="KEGG" id="hbs:IPV69_09575"/>
<dbReference type="InterPro" id="IPR001452">
    <property type="entry name" value="SH3_domain"/>
</dbReference>
<evidence type="ECO:0000256" key="2">
    <source>
        <dbReference type="SAM" id="SignalP"/>
    </source>
</evidence>
<keyword evidence="2" id="KW-0732">Signal</keyword>
<dbReference type="PROSITE" id="PS50002">
    <property type="entry name" value="SH3"/>
    <property type="match status" value="1"/>
</dbReference>
<organism evidence="4 5">
    <name type="scientific">Humisphaera borealis</name>
    <dbReference type="NCBI Taxonomy" id="2807512"/>
    <lineage>
        <taxon>Bacteria</taxon>
        <taxon>Pseudomonadati</taxon>
        <taxon>Planctomycetota</taxon>
        <taxon>Phycisphaerae</taxon>
        <taxon>Tepidisphaerales</taxon>
        <taxon>Tepidisphaeraceae</taxon>
        <taxon>Humisphaera</taxon>
    </lineage>
</organism>
<gene>
    <name evidence="4" type="ORF">IPV69_09575</name>
</gene>
<dbReference type="InterPro" id="IPR003646">
    <property type="entry name" value="SH3-like_bac-type"/>
</dbReference>
<evidence type="ECO:0000313" key="4">
    <source>
        <dbReference type="EMBL" id="QOV91584.1"/>
    </source>
</evidence>
<accession>A0A7M2X1P7</accession>
<protein>
    <submittedName>
        <fullName evidence="4">SH3 domain-containing protein</fullName>
    </submittedName>
</protein>
<feature type="signal peptide" evidence="2">
    <location>
        <begin position="1"/>
        <end position="30"/>
    </location>
</feature>
<dbReference type="RefSeq" id="WP_206294884.1">
    <property type="nucleotide sequence ID" value="NZ_CP063458.1"/>
</dbReference>
<evidence type="ECO:0000256" key="1">
    <source>
        <dbReference type="ARBA" id="ARBA00022443"/>
    </source>
</evidence>
<feature type="chain" id="PRO_5034520178" evidence="2">
    <location>
        <begin position="31"/>
        <end position="164"/>
    </location>
</feature>
<dbReference type="Pfam" id="PF08239">
    <property type="entry name" value="SH3_3"/>
    <property type="match status" value="1"/>
</dbReference>
<keyword evidence="5" id="KW-1185">Reference proteome</keyword>
<reference evidence="4 5" key="1">
    <citation type="submission" date="2020-10" db="EMBL/GenBank/DDBJ databases">
        <title>Wide distribution of Phycisphaera-like planctomycetes from WD2101 soil group in peatlands and genome analysis of the first cultivated representative.</title>
        <authorList>
            <person name="Dedysh S.N."/>
            <person name="Beletsky A.V."/>
            <person name="Ivanova A."/>
            <person name="Kulichevskaya I.S."/>
            <person name="Suzina N.E."/>
            <person name="Philippov D.A."/>
            <person name="Rakitin A.L."/>
            <person name="Mardanov A.V."/>
            <person name="Ravin N.V."/>
        </authorList>
    </citation>
    <scope>NUCLEOTIDE SEQUENCE [LARGE SCALE GENOMIC DNA]</scope>
    <source>
        <strain evidence="4 5">M1803</strain>
    </source>
</reference>
<dbReference type="SUPFAM" id="SSF50044">
    <property type="entry name" value="SH3-domain"/>
    <property type="match status" value="1"/>
</dbReference>
<dbReference type="EMBL" id="CP063458">
    <property type="protein sequence ID" value="QOV91584.1"/>
    <property type="molecule type" value="Genomic_DNA"/>
</dbReference>
<feature type="domain" description="SH3" evidence="3">
    <location>
        <begin position="21"/>
        <end position="94"/>
    </location>
</feature>
<keyword evidence="1" id="KW-0728">SH3 domain</keyword>
<dbReference type="AlphaFoldDB" id="A0A7M2X1P7"/>
<dbReference type="Gene3D" id="2.30.30.40">
    <property type="entry name" value="SH3 Domains"/>
    <property type="match status" value="1"/>
</dbReference>
<name>A0A7M2X1P7_9BACT</name>
<sequence length="164" mass="17560">MTLVRSQYRLRLAALAAVTALCLSTGVALAEQVTVEGRNVEVVEDMASDAATVEMVPPGNKLEVIGKTGRWLKVRTPTGKQGYVPETMVKRNTSGFDLTAITGGPRASDVSAANAGRGLTEQAGTYARSRGYRTDGPDKLVALRQQAKPDLKKFKEQGKVGIQR</sequence>
<evidence type="ECO:0000259" key="3">
    <source>
        <dbReference type="PROSITE" id="PS50002"/>
    </source>
</evidence>
<evidence type="ECO:0000313" key="5">
    <source>
        <dbReference type="Proteomes" id="UP000593765"/>
    </source>
</evidence>